<accession>A0A4Q1BF92</accession>
<name>A0A4Q1BF92_TREME</name>
<proteinExistence type="predicted"/>
<organism evidence="1 2">
    <name type="scientific">Tremella mesenterica</name>
    <name type="common">Jelly fungus</name>
    <dbReference type="NCBI Taxonomy" id="5217"/>
    <lineage>
        <taxon>Eukaryota</taxon>
        <taxon>Fungi</taxon>
        <taxon>Dikarya</taxon>
        <taxon>Basidiomycota</taxon>
        <taxon>Agaricomycotina</taxon>
        <taxon>Tremellomycetes</taxon>
        <taxon>Tremellales</taxon>
        <taxon>Tremellaceae</taxon>
        <taxon>Tremella</taxon>
    </lineage>
</organism>
<evidence type="ECO:0000313" key="2">
    <source>
        <dbReference type="Proteomes" id="UP000289152"/>
    </source>
</evidence>
<protein>
    <submittedName>
        <fullName evidence="1">Uncharacterized protein</fullName>
    </submittedName>
</protein>
<reference evidence="1 2" key="1">
    <citation type="submission" date="2016-06" db="EMBL/GenBank/DDBJ databases">
        <title>Evolution of pathogenesis and genome organization in the Tremellales.</title>
        <authorList>
            <person name="Cuomo C."/>
            <person name="Litvintseva A."/>
            <person name="Heitman J."/>
            <person name="Chen Y."/>
            <person name="Sun S."/>
            <person name="Springer D."/>
            <person name="Dromer F."/>
            <person name="Young S."/>
            <person name="Zeng Q."/>
            <person name="Chapman S."/>
            <person name="Gujja S."/>
            <person name="Saif S."/>
            <person name="Birren B."/>
        </authorList>
    </citation>
    <scope>NUCLEOTIDE SEQUENCE [LARGE SCALE GENOMIC DNA]</scope>
    <source>
        <strain evidence="1 2">ATCC 28783</strain>
    </source>
</reference>
<dbReference type="Proteomes" id="UP000289152">
    <property type="component" value="Unassembled WGS sequence"/>
</dbReference>
<comment type="caution">
    <text evidence="1">The sequence shown here is derived from an EMBL/GenBank/DDBJ whole genome shotgun (WGS) entry which is preliminary data.</text>
</comment>
<dbReference type="InParanoid" id="A0A4Q1BF92"/>
<evidence type="ECO:0000313" key="1">
    <source>
        <dbReference type="EMBL" id="RXK34791.1"/>
    </source>
</evidence>
<dbReference type="AlphaFoldDB" id="A0A4Q1BF92"/>
<sequence length="79" mass="8709">SNAATSLGEGIKVAREKPAMFFNPAKPQVFEDALEALAVSLSFTPNIEATGPVALWRRIDNLLLLMPYTLYSLQKFLLV</sequence>
<dbReference type="EMBL" id="SDIL01000190">
    <property type="protein sequence ID" value="RXK34791.1"/>
    <property type="molecule type" value="Genomic_DNA"/>
</dbReference>
<keyword evidence="2" id="KW-1185">Reference proteome</keyword>
<gene>
    <name evidence="1" type="ORF">M231_07948</name>
</gene>
<feature type="non-terminal residue" evidence="1">
    <location>
        <position position="1"/>
    </location>
</feature>